<dbReference type="STRING" id="1314751.GCA_001591425_03296"/>
<dbReference type="Pfam" id="PF14478">
    <property type="entry name" value="DUF4430"/>
    <property type="match status" value="1"/>
</dbReference>
<evidence type="ECO:0000313" key="4">
    <source>
        <dbReference type="Proteomes" id="UP000215224"/>
    </source>
</evidence>
<sequence>MKKIWISLLVAISLIVTGCAADNTNNTNNNANAGVEQNEEVNKVTIKLVKDNGEEVISEEALQFEEGETLMDVMHEHFELTTDDSGAFIVGINGIESDYENNYFWIYTANNEEVLVGANEYVLKDGDVIEFNYSKYEG</sequence>
<name>A0A223KXY6_9BACI</name>
<evidence type="ECO:0000256" key="1">
    <source>
        <dbReference type="SAM" id="SignalP"/>
    </source>
</evidence>
<evidence type="ECO:0000313" key="3">
    <source>
        <dbReference type="EMBL" id="AST94355.1"/>
    </source>
</evidence>
<gene>
    <name evidence="3" type="ORF">BC6307_13835</name>
</gene>
<dbReference type="Gene3D" id="2.170.130.30">
    <property type="match status" value="1"/>
</dbReference>
<dbReference type="EMBL" id="CP018866">
    <property type="protein sequence ID" value="AST94355.1"/>
    <property type="molecule type" value="Genomic_DNA"/>
</dbReference>
<dbReference type="AlphaFoldDB" id="A0A223KXY6"/>
<dbReference type="RefSeq" id="WP_235858210.1">
    <property type="nucleotide sequence ID" value="NZ_CP018866.1"/>
</dbReference>
<feature type="signal peptide" evidence="1">
    <location>
        <begin position="1"/>
        <end position="21"/>
    </location>
</feature>
<keyword evidence="1" id="KW-0732">Signal</keyword>
<evidence type="ECO:0000259" key="2">
    <source>
        <dbReference type="Pfam" id="PF14478"/>
    </source>
</evidence>
<organism evidence="3 4">
    <name type="scientific">Sutcliffiella cohnii</name>
    <dbReference type="NCBI Taxonomy" id="33932"/>
    <lineage>
        <taxon>Bacteria</taxon>
        <taxon>Bacillati</taxon>
        <taxon>Bacillota</taxon>
        <taxon>Bacilli</taxon>
        <taxon>Bacillales</taxon>
        <taxon>Bacillaceae</taxon>
        <taxon>Sutcliffiella</taxon>
    </lineage>
</organism>
<feature type="chain" id="PRO_5038589579" description="Transcobalamin-like C-terminal domain-containing protein" evidence="1">
    <location>
        <begin position="22"/>
        <end position="138"/>
    </location>
</feature>
<dbReference type="InterPro" id="IPR027954">
    <property type="entry name" value="Transcobalamin-like_C"/>
</dbReference>
<keyword evidence="4" id="KW-1185">Reference proteome</keyword>
<reference evidence="3 4" key="1">
    <citation type="submission" date="2016-12" db="EMBL/GenBank/DDBJ databases">
        <title>The whole genome sequencing and assembly of Bacillus cohnii DSM 6307T strain.</title>
        <authorList>
            <person name="Lee Y.-J."/>
            <person name="Yi H."/>
            <person name="Bahn Y.-S."/>
            <person name="Kim J.F."/>
            <person name="Lee D.-W."/>
        </authorList>
    </citation>
    <scope>NUCLEOTIDE SEQUENCE [LARGE SCALE GENOMIC DNA]</scope>
    <source>
        <strain evidence="3 4">DSM 6307</strain>
    </source>
</reference>
<dbReference type="Proteomes" id="UP000215224">
    <property type="component" value="Chromosome"/>
</dbReference>
<dbReference type="KEGG" id="bcoh:BC6307_13835"/>
<proteinExistence type="predicted"/>
<feature type="domain" description="Transcobalamin-like C-terminal" evidence="2">
    <location>
        <begin position="67"/>
        <end position="135"/>
    </location>
</feature>
<protein>
    <recommendedName>
        <fullName evidence="2">Transcobalamin-like C-terminal domain-containing protein</fullName>
    </recommendedName>
</protein>
<accession>A0A223KXY6</accession>
<dbReference type="PROSITE" id="PS51257">
    <property type="entry name" value="PROKAR_LIPOPROTEIN"/>
    <property type="match status" value="1"/>
</dbReference>